<dbReference type="InterPro" id="IPR000812">
    <property type="entry name" value="TFIIB"/>
</dbReference>
<dbReference type="Gene3D" id="1.10.472.10">
    <property type="entry name" value="Cyclin-like"/>
    <property type="match status" value="1"/>
</dbReference>
<dbReference type="InterPro" id="IPR013137">
    <property type="entry name" value="Znf_TFIIB"/>
</dbReference>
<organism evidence="7 8">
    <name type="scientific">Apiospora arundinis</name>
    <dbReference type="NCBI Taxonomy" id="335852"/>
    <lineage>
        <taxon>Eukaryota</taxon>
        <taxon>Fungi</taxon>
        <taxon>Dikarya</taxon>
        <taxon>Ascomycota</taxon>
        <taxon>Pezizomycotina</taxon>
        <taxon>Sordariomycetes</taxon>
        <taxon>Xylariomycetidae</taxon>
        <taxon>Amphisphaeriales</taxon>
        <taxon>Apiosporaceae</taxon>
        <taxon>Apiospora</taxon>
    </lineage>
</organism>
<dbReference type="PANTHER" id="PTHR11618">
    <property type="entry name" value="TRANSCRIPTION INITIATION FACTOR IIB-RELATED"/>
    <property type="match status" value="1"/>
</dbReference>
<reference evidence="7 8" key="1">
    <citation type="journal article" date="2024" name="IMA Fungus">
        <title>Apiospora arundinis, a panoply of carbohydrate-active enzymes and secondary metabolites.</title>
        <authorList>
            <person name="Sorensen T."/>
            <person name="Petersen C."/>
            <person name="Muurmann A.T."/>
            <person name="Christiansen J.V."/>
            <person name="Brundto M.L."/>
            <person name="Overgaard C.K."/>
            <person name="Boysen A.T."/>
            <person name="Wollenberg R.D."/>
            <person name="Larsen T.O."/>
            <person name="Sorensen J.L."/>
            <person name="Nielsen K.L."/>
            <person name="Sondergaard T.E."/>
        </authorList>
    </citation>
    <scope>NUCLEOTIDE SEQUENCE [LARGE SCALE GENOMIC DNA]</scope>
    <source>
        <strain evidence="7 8">AAU 773</strain>
    </source>
</reference>
<dbReference type="Gene3D" id="1.10.472.170">
    <property type="match status" value="1"/>
</dbReference>
<dbReference type="PRINTS" id="PR00685">
    <property type="entry name" value="TIFACTORIIB"/>
</dbReference>
<dbReference type="PROSITE" id="PS51134">
    <property type="entry name" value="ZF_TFIIB"/>
    <property type="match status" value="1"/>
</dbReference>
<gene>
    <name evidence="7" type="ORF">PGQ11_011761</name>
</gene>
<evidence type="ECO:0000259" key="6">
    <source>
        <dbReference type="PROSITE" id="PS51134"/>
    </source>
</evidence>
<evidence type="ECO:0000256" key="2">
    <source>
        <dbReference type="ARBA" id="ARBA00023015"/>
    </source>
</evidence>
<proteinExistence type="predicted"/>
<keyword evidence="5" id="KW-0863">Zinc-finger</keyword>
<keyword evidence="5" id="KW-0862">Zinc</keyword>
<keyword evidence="5" id="KW-0479">Metal-binding</keyword>
<dbReference type="SUPFAM" id="SSF47954">
    <property type="entry name" value="Cyclin-like"/>
    <property type="match status" value="2"/>
</dbReference>
<evidence type="ECO:0000256" key="1">
    <source>
        <dbReference type="ARBA" id="ARBA00022737"/>
    </source>
</evidence>
<name>A0ABR2I0I8_9PEZI</name>
<dbReference type="EMBL" id="JAPCWZ010000007">
    <property type="protein sequence ID" value="KAK8855849.1"/>
    <property type="molecule type" value="Genomic_DNA"/>
</dbReference>
<feature type="domain" description="TFIIB-type" evidence="6">
    <location>
        <begin position="21"/>
        <end position="55"/>
    </location>
</feature>
<evidence type="ECO:0000256" key="5">
    <source>
        <dbReference type="PROSITE-ProRule" id="PRU00469"/>
    </source>
</evidence>
<dbReference type="Pfam" id="PF00382">
    <property type="entry name" value="TFIIB"/>
    <property type="match status" value="2"/>
</dbReference>
<protein>
    <recommendedName>
        <fullName evidence="4">General transcription factor TFIIB</fullName>
    </recommendedName>
</protein>
<evidence type="ECO:0000256" key="3">
    <source>
        <dbReference type="ARBA" id="ARBA00023163"/>
    </source>
</evidence>
<evidence type="ECO:0000313" key="8">
    <source>
        <dbReference type="Proteomes" id="UP001390339"/>
    </source>
</evidence>
<keyword evidence="3" id="KW-0804">Transcription</keyword>
<keyword evidence="8" id="KW-1185">Reference proteome</keyword>
<keyword evidence="1" id="KW-0677">Repeat</keyword>
<sequence length="352" mass="39739">MDRLGAQQPEARLCDSMVYKNDIQCPECLPEDGYEIVEDFHSGDRVCSGCGLVLENIIDERAEWRSFNNDDGVNQPDRSRCGEGNFGYSYDPFMQFGTMIGDNNKSKALAKAEKRTKDWEKTRLTEKRGQNRISEFCDTHQLSEAVKEQTTKLYHLTQKKRVFQCKAKESALLGALVFVACRQLKQPRTFREVHSWTGAGKHAIATIFREVEQLLRAEMSQGQKRPVMKELEEAKPVATKAGRIQEPVSRFVGNLCLTKSFLVEKTAIQLAEKAETLHTSFDGRAPSSLAAAYLCMASYLHDEPRTCNDVAKRCGVGKATVKFVLGEMVKIKDQLVDKQWKGVDISRLESIL</sequence>
<dbReference type="SUPFAM" id="SSF57783">
    <property type="entry name" value="Zinc beta-ribbon"/>
    <property type="match status" value="1"/>
</dbReference>
<comment type="caution">
    <text evidence="7">The sequence shown here is derived from an EMBL/GenBank/DDBJ whole genome shotgun (WGS) entry which is preliminary data.</text>
</comment>
<dbReference type="Pfam" id="PF08271">
    <property type="entry name" value="Zn_Ribbon_TF"/>
    <property type="match status" value="1"/>
</dbReference>
<evidence type="ECO:0000256" key="4">
    <source>
        <dbReference type="ARBA" id="ARBA00031706"/>
    </source>
</evidence>
<evidence type="ECO:0000313" key="7">
    <source>
        <dbReference type="EMBL" id="KAK8855849.1"/>
    </source>
</evidence>
<dbReference type="Proteomes" id="UP001390339">
    <property type="component" value="Unassembled WGS sequence"/>
</dbReference>
<accession>A0ABR2I0I8</accession>
<keyword evidence="2" id="KW-0805">Transcription regulation</keyword>
<dbReference type="InterPro" id="IPR036915">
    <property type="entry name" value="Cyclin-like_sf"/>
</dbReference>
<dbReference type="InterPro" id="IPR013150">
    <property type="entry name" value="TFIIB_cyclin"/>
</dbReference>
<dbReference type="PANTHER" id="PTHR11618:SF13">
    <property type="entry name" value="TRANSCRIPTION INITIATION FACTOR IIB"/>
    <property type="match status" value="1"/>
</dbReference>